<keyword evidence="3" id="KW-1185">Reference proteome</keyword>
<proteinExistence type="predicted"/>
<organism evidence="2 3">
    <name type="scientific">Anabaena azotica FACHB-119</name>
    <dbReference type="NCBI Taxonomy" id="947527"/>
    <lineage>
        <taxon>Bacteria</taxon>
        <taxon>Bacillati</taxon>
        <taxon>Cyanobacteriota</taxon>
        <taxon>Cyanophyceae</taxon>
        <taxon>Nostocales</taxon>
        <taxon>Nostocaceae</taxon>
        <taxon>Anabaena</taxon>
        <taxon>Anabaena azotica</taxon>
    </lineage>
</organism>
<name>A0ABR8D9Z8_9NOST</name>
<protein>
    <submittedName>
        <fullName evidence="2">Helix-turn-helix domain-containing protein</fullName>
    </submittedName>
</protein>
<dbReference type="InterPro" id="IPR016032">
    <property type="entry name" value="Sig_transdc_resp-reg_C-effctor"/>
</dbReference>
<dbReference type="InterPro" id="IPR000792">
    <property type="entry name" value="Tscrpt_reg_LuxR_C"/>
</dbReference>
<accession>A0ABR8D9Z8</accession>
<evidence type="ECO:0000259" key="1">
    <source>
        <dbReference type="Pfam" id="PF00196"/>
    </source>
</evidence>
<dbReference type="Proteomes" id="UP000661112">
    <property type="component" value="Unassembled WGS sequence"/>
</dbReference>
<sequence>MNQKELALLYQKIARQAAQKIYRQSVWWYESNVSLYSLIPGKANFDDLCSEGVYGILKGLKCKPEMVIYPAYMYTCARQQILKYLFRNWLKNRGFQNEMKLNQGSSFIEREPDKIFDFLLNSRKKKGDRGTQAAIRDLQILLLVAAGWQNHEIASELNLPASHVRDYRKAMRKRFGQYLKSQESQNVAA</sequence>
<dbReference type="Gene3D" id="1.10.10.10">
    <property type="entry name" value="Winged helix-like DNA-binding domain superfamily/Winged helix DNA-binding domain"/>
    <property type="match status" value="1"/>
</dbReference>
<gene>
    <name evidence="2" type="ORF">H6G83_25660</name>
</gene>
<reference evidence="2 3" key="1">
    <citation type="journal article" date="2020" name="ISME J.">
        <title>Comparative genomics reveals insights into cyanobacterial evolution and habitat adaptation.</title>
        <authorList>
            <person name="Chen M.Y."/>
            <person name="Teng W.K."/>
            <person name="Zhao L."/>
            <person name="Hu C.X."/>
            <person name="Zhou Y.K."/>
            <person name="Han B.P."/>
            <person name="Song L.R."/>
            <person name="Shu W.S."/>
        </authorList>
    </citation>
    <scope>NUCLEOTIDE SEQUENCE [LARGE SCALE GENOMIC DNA]</scope>
    <source>
        <strain evidence="2 3">FACHB-119</strain>
    </source>
</reference>
<dbReference type="SUPFAM" id="SSF46894">
    <property type="entry name" value="C-terminal effector domain of the bipartite response regulators"/>
    <property type="match status" value="1"/>
</dbReference>
<dbReference type="InterPro" id="IPR036388">
    <property type="entry name" value="WH-like_DNA-bd_sf"/>
</dbReference>
<dbReference type="RefSeq" id="WP_190477247.1">
    <property type="nucleotide sequence ID" value="NZ_JACJSG010000042.1"/>
</dbReference>
<evidence type="ECO:0000313" key="3">
    <source>
        <dbReference type="Proteomes" id="UP000661112"/>
    </source>
</evidence>
<dbReference type="EMBL" id="JACJSG010000042">
    <property type="protein sequence ID" value="MBD2503954.1"/>
    <property type="molecule type" value="Genomic_DNA"/>
</dbReference>
<feature type="domain" description="HTH luxR-type" evidence="1">
    <location>
        <begin position="136"/>
        <end position="176"/>
    </location>
</feature>
<evidence type="ECO:0000313" key="2">
    <source>
        <dbReference type="EMBL" id="MBD2503954.1"/>
    </source>
</evidence>
<comment type="caution">
    <text evidence="2">The sequence shown here is derived from an EMBL/GenBank/DDBJ whole genome shotgun (WGS) entry which is preliminary data.</text>
</comment>
<dbReference type="Pfam" id="PF00196">
    <property type="entry name" value="GerE"/>
    <property type="match status" value="1"/>
</dbReference>